<evidence type="ECO:0000313" key="3">
    <source>
        <dbReference type="EMBL" id="AEG70468.1"/>
    </source>
</evidence>
<dbReference type="eggNOG" id="ENOG50330VS">
    <property type="taxonomic scope" value="Bacteria"/>
</dbReference>
<dbReference type="PATRIC" id="fig|1031711.3.peg.3109"/>
<dbReference type="EMBL" id="CP002819">
    <property type="protein sequence ID" value="AEG70468.1"/>
    <property type="molecule type" value="Genomic_DNA"/>
</dbReference>
<evidence type="ECO:0000259" key="2">
    <source>
        <dbReference type="Pfam" id="PF13451"/>
    </source>
</evidence>
<reference evidence="3 4" key="1">
    <citation type="journal article" date="2011" name="J. Bacteriol.">
        <title>Complete genome sequence of the plant pathogen Ralstonia solanacearum strain Po82.</title>
        <authorList>
            <person name="Xu J."/>
            <person name="Zheng H.J."/>
            <person name="Liu L."/>
            <person name="Pan Z.C."/>
            <person name="Prior P."/>
            <person name="Tang B."/>
            <person name="Xu J.S."/>
            <person name="Zhang H."/>
            <person name="Tian Q."/>
            <person name="Zhang L.Q."/>
            <person name="Feng J."/>
        </authorList>
    </citation>
    <scope>NUCLEOTIDE SEQUENCE [LARGE SCALE GENOMIC DNA]</scope>
    <source>
        <strain evidence="3 4">Po82</strain>
    </source>
</reference>
<feature type="region of interest" description="Disordered" evidence="1">
    <location>
        <begin position="54"/>
        <end position="80"/>
    </location>
</feature>
<organism evidence="3 4">
    <name type="scientific">Ralstonia solanacearum (strain Po82)</name>
    <dbReference type="NCBI Taxonomy" id="1031711"/>
    <lineage>
        <taxon>Bacteria</taxon>
        <taxon>Pseudomonadati</taxon>
        <taxon>Pseudomonadota</taxon>
        <taxon>Betaproteobacteria</taxon>
        <taxon>Burkholderiales</taxon>
        <taxon>Burkholderiaceae</taxon>
        <taxon>Ralstonia</taxon>
        <taxon>Ralstonia solanacearum species complex</taxon>
    </lineage>
</organism>
<dbReference type="KEGG" id="rsn:RSPO_c03177"/>
<proteinExistence type="predicted"/>
<accession>F6G5P1</accession>
<sequence length="207" mass="23424">MAILQDRNVGGMSGRCVQRCRDWKVIFPFESRDWSRSDRRRRRAGTAVALEVASTTPREMPGASRHNRRSRVAKTRRGHTMCSGKQKRAAILARRRERRAQAFLAARTPSAPMPPRPCGSAPVDKLLLAPSNSYGEPAFATRGYYVDVHFTCRDCGSQEVWAAAQQKWWYEVAKGYVYSTAARCLACRRLRRSGRMNNNQCNAIKAS</sequence>
<evidence type="ECO:0000313" key="4">
    <source>
        <dbReference type="Proteomes" id="UP000007953"/>
    </source>
</evidence>
<feature type="domain" description="Probable zinc-binding" evidence="2">
    <location>
        <begin position="147"/>
        <end position="193"/>
    </location>
</feature>
<protein>
    <recommendedName>
        <fullName evidence="2">Probable zinc-binding domain-containing protein</fullName>
    </recommendedName>
</protein>
<gene>
    <name evidence="3" type="ordered locus">RSPO_c03177</name>
</gene>
<feature type="compositionally biased region" description="Basic residues" evidence="1">
    <location>
        <begin position="65"/>
        <end position="80"/>
    </location>
</feature>
<dbReference type="Proteomes" id="UP000007953">
    <property type="component" value="Chromosome"/>
</dbReference>
<evidence type="ECO:0000256" key="1">
    <source>
        <dbReference type="SAM" id="MobiDB-lite"/>
    </source>
</evidence>
<dbReference type="AlphaFoldDB" id="F6G5P1"/>
<name>F6G5P1_RALS8</name>
<dbReference type="HOGENOM" id="CLU_1325446_0_0_4"/>
<dbReference type="InterPro" id="IPR025306">
    <property type="entry name" value="Zn-bnd_dom_prob"/>
</dbReference>
<dbReference type="Pfam" id="PF13451">
    <property type="entry name" value="zf_Tbcl"/>
    <property type="match status" value="1"/>
</dbReference>